<dbReference type="InterPro" id="IPR029058">
    <property type="entry name" value="AB_hydrolase_fold"/>
</dbReference>
<dbReference type="SUPFAM" id="SSF53474">
    <property type="entry name" value="alpha/beta-Hydrolases"/>
    <property type="match status" value="1"/>
</dbReference>
<keyword evidence="4" id="KW-1185">Reference proteome</keyword>
<proteinExistence type="predicted"/>
<evidence type="ECO:0000259" key="2">
    <source>
        <dbReference type="Pfam" id="PF07859"/>
    </source>
</evidence>
<dbReference type="Pfam" id="PF07859">
    <property type="entry name" value="Abhydrolase_3"/>
    <property type="match status" value="1"/>
</dbReference>
<keyword evidence="1 3" id="KW-0378">Hydrolase</keyword>
<evidence type="ECO:0000256" key="1">
    <source>
        <dbReference type="ARBA" id="ARBA00022801"/>
    </source>
</evidence>
<dbReference type="EMBL" id="CP115174">
    <property type="protein sequence ID" value="WBO21330.1"/>
    <property type="molecule type" value="Genomic_DNA"/>
</dbReference>
<dbReference type="Gene3D" id="3.40.50.1820">
    <property type="entry name" value="alpha/beta hydrolase"/>
    <property type="match status" value="1"/>
</dbReference>
<feature type="domain" description="Alpha/beta hydrolase fold-3" evidence="2">
    <location>
        <begin position="70"/>
        <end position="267"/>
    </location>
</feature>
<protein>
    <submittedName>
        <fullName evidence="3">Alpha/beta hydrolase</fullName>
    </submittedName>
</protein>
<dbReference type="InterPro" id="IPR050300">
    <property type="entry name" value="GDXG_lipolytic_enzyme"/>
</dbReference>
<evidence type="ECO:0000313" key="4">
    <source>
        <dbReference type="Proteomes" id="UP001210865"/>
    </source>
</evidence>
<accession>A0ABY7NKK5</accession>
<dbReference type="InterPro" id="IPR013094">
    <property type="entry name" value="AB_hydrolase_3"/>
</dbReference>
<sequence length="293" mass="31538">MPSKEMEAVIASLTDFPLDVAGQRDHYRKVWNSVPVDPDIHAKPAACGHIGSGDSEWVWSDHADPERVFIYFHGGGYVCGDPWMWRQFNGLLSKASGFYGLGFGYRLAPEHPFPAAIEDSLQGYQWLLDTGIKPSNIILVGDSAGGGLVLSVMMAARDRGVPLPAGGIALSPWTDLELSGETITLKTDPLTTVESATGMAKRFLGEADARNPLASVLYGDFSGLPPLHLEAGENDLLFSDSTRLVRRLEDYAVPVDFHATPGAIHSFPALASATPEGQAAIARMAAFMRTRLG</sequence>
<dbReference type="GO" id="GO:0016787">
    <property type="term" value="F:hydrolase activity"/>
    <property type="evidence" value="ECO:0007669"/>
    <property type="project" value="UniProtKB-KW"/>
</dbReference>
<organism evidence="3 4">
    <name type="scientific">Sphingomonas abietis</name>
    <dbReference type="NCBI Taxonomy" id="3012344"/>
    <lineage>
        <taxon>Bacteria</taxon>
        <taxon>Pseudomonadati</taxon>
        <taxon>Pseudomonadota</taxon>
        <taxon>Alphaproteobacteria</taxon>
        <taxon>Sphingomonadales</taxon>
        <taxon>Sphingomonadaceae</taxon>
        <taxon>Sphingomonas</taxon>
    </lineage>
</organism>
<dbReference type="RefSeq" id="WP_270075979.1">
    <property type="nucleotide sequence ID" value="NZ_CP115174.1"/>
</dbReference>
<dbReference type="Proteomes" id="UP001210865">
    <property type="component" value="Chromosome"/>
</dbReference>
<dbReference type="PANTHER" id="PTHR48081:SF8">
    <property type="entry name" value="ALPHA_BETA HYDROLASE FOLD-3 DOMAIN-CONTAINING PROTEIN-RELATED"/>
    <property type="match status" value="1"/>
</dbReference>
<gene>
    <name evidence="3" type="ORF">PBT88_14195</name>
</gene>
<evidence type="ECO:0000313" key="3">
    <source>
        <dbReference type="EMBL" id="WBO21330.1"/>
    </source>
</evidence>
<name>A0ABY7NKK5_9SPHN</name>
<dbReference type="PANTHER" id="PTHR48081">
    <property type="entry name" value="AB HYDROLASE SUPERFAMILY PROTEIN C4A8.06C"/>
    <property type="match status" value="1"/>
</dbReference>
<reference evidence="3 4" key="1">
    <citation type="submission" date="2022-12" db="EMBL/GenBank/DDBJ databases">
        <title>Sphingomonas abieness sp. nov., an endophytic bacterium isolated from Abies koreana.</title>
        <authorList>
            <person name="Jiang L."/>
            <person name="Lee J."/>
        </authorList>
    </citation>
    <scope>NUCLEOTIDE SEQUENCE [LARGE SCALE GENOMIC DNA]</scope>
    <source>
        <strain evidence="4">PAMB 00755</strain>
    </source>
</reference>